<dbReference type="AlphaFoldDB" id="A0A841B9D4"/>
<evidence type="ECO:0000256" key="2">
    <source>
        <dbReference type="ARBA" id="ARBA00022448"/>
    </source>
</evidence>
<feature type="transmembrane region" description="Helical" evidence="7">
    <location>
        <begin position="275"/>
        <end position="295"/>
    </location>
</feature>
<gene>
    <name evidence="8" type="ORF">HDA45_007596</name>
</gene>
<evidence type="ECO:0000256" key="6">
    <source>
        <dbReference type="ARBA" id="ARBA00023136"/>
    </source>
</evidence>
<accession>A0A841B9D4</accession>
<feature type="transmembrane region" description="Helical" evidence="7">
    <location>
        <begin position="102"/>
        <end position="124"/>
    </location>
</feature>
<feature type="transmembrane region" description="Helical" evidence="7">
    <location>
        <begin position="165"/>
        <end position="189"/>
    </location>
</feature>
<feature type="transmembrane region" description="Helical" evidence="7">
    <location>
        <begin position="136"/>
        <end position="159"/>
    </location>
</feature>
<keyword evidence="6 7" id="KW-0472">Membrane</keyword>
<dbReference type="GO" id="GO:0022857">
    <property type="term" value="F:transmembrane transporter activity"/>
    <property type="evidence" value="ECO:0007669"/>
    <property type="project" value="InterPro"/>
</dbReference>
<feature type="transmembrane region" description="Helical" evidence="7">
    <location>
        <begin position="372"/>
        <end position="395"/>
    </location>
</feature>
<feature type="transmembrane region" description="Helical" evidence="7">
    <location>
        <begin position="12"/>
        <end position="36"/>
    </location>
</feature>
<dbReference type="PANTHER" id="PTHR23517">
    <property type="entry name" value="RESISTANCE PROTEIN MDTM, PUTATIVE-RELATED-RELATED"/>
    <property type="match status" value="1"/>
</dbReference>
<protein>
    <submittedName>
        <fullName evidence="8">MFS family permease</fullName>
    </submittedName>
</protein>
<comment type="subcellular location">
    <subcellularLocation>
        <location evidence="1">Cell membrane</location>
        <topology evidence="1">Multi-pass membrane protein</topology>
    </subcellularLocation>
</comment>
<feature type="transmembrane region" description="Helical" evidence="7">
    <location>
        <begin position="210"/>
        <end position="236"/>
    </location>
</feature>
<feature type="transmembrane region" description="Helical" evidence="7">
    <location>
        <begin position="77"/>
        <end position="96"/>
    </location>
</feature>
<evidence type="ECO:0000313" key="8">
    <source>
        <dbReference type="EMBL" id="MBB5857509.1"/>
    </source>
</evidence>
<dbReference type="InterPro" id="IPR036259">
    <property type="entry name" value="MFS_trans_sf"/>
</dbReference>
<dbReference type="PANTHER" id="PTHR23517:SF2">
    <property type="entry name" value="MULTIDRUG RESISTANCE PROTEIN MDTH"/>
    <property type="match status" value="1"/>
</dbReference>
<name>A0A841B9D4_9PSEU</name>
<evidence type="ECO:0000256" key="7">
    <source>
        <dbReference type="SAM" id="Phobius"/>
    </source>
</evidence>
<evidence type="ECO:0000256" key="4">
    <source>
        <dbReference type="ARBA" id="ARBA00022692"/>
    </source>
</evidence>
<feature type="transmembrane region" description="Helical" evidence="7">
    <location>
        <begin position="345"/>
        <end position="366"/>
    </location>
</feature>
<dbReference type="InterPro" id="IPR050171">
    <property type="entry name" value="MFS_Transporters"/>
</dbReference>
<dbReference type="EMBL" id="JACHMX010000001">
    <property type="protein sequence ID" value="MBB5857509.1"/>
    <property type="molecule type" value="Genomic_DNA"/>
</dbReference>
<evidence type="ECO:0000313" key="9">
    <source>
        <dbReference type="Proteomes" id="UP000580861"/>
    </source>
</evidence>
<dbReference type="Proteomes" id="UP000580861">
    <property type="component" value="Unassembled WGS sequence"/>
</dbReference>
<dbReference type="Gene3D" id="1.20.1250.20">
    <property type="entry name" value="MFS general substrate transporter like domains"/>
    <property type="match status" value="1"/>
</dbReference>
<organism evidence="8 9">
    <name type="scientific">Amycolatopsis umgeniensis</name>
    <dbReference type="NCBI Taxonomy" id="336628"/>
    <lineage>
        <taxon>Bacteria</taxon>
        <taxon>Bacillati</taxon>
        <taxon>Actinomycetota</taxon>
        <taxon>Actinomycetes</taxon>
        <taxon>Pseudonocardiales</taxon>
        <taxon>Pseudonocardiaceae</taxon>
        <taxon>Amycolatopsis</taxon>
    </lineage>
</organism>
<evidence type="ECO:0000256" key="1">
    <source>
        <dbReference type="ARBA" id="ARBA00004651"/>
    </source>
</evidence>
<feature type="transmembrane region" description="Helical" evidence="7">
    <location>
        <begin position="301"/>
        <end position="324"/>
    </location>
</feature>
<dbReference type="RefSeq" id="WP_184903694.1">
    <property type="nucleotide sequence ID" value="NZ_JACHMX010000001.1"/>
</dbReference>
<keyword evidence="5 7" id="KW-1133">Transmembrane helix</keyword>
<keyword evidence="4 7" id="KW-0812">Transmembrane</keyword>
<dbReference type="InterPro" id="IPR011701">
    <property type="entry name" value="MFS"/>
</dbReference>
<dbReference type="GO" id="GO:0005886">
    <property type="term" value="C:plasma membrane"/>
    <property type="evidence" value="ECO:0007669"/>
    <property type="project" value="UniProtKB-SubCell"/>
</dbReference>
<sequence length="414" mass="43465">MLAFLRLPNRATELIGAATLVLSIGGGAWYTCWAIFFTRSLGLSAAQVGIGLTAAGVFGMLTGSVVGFVADRVGSREVLIVLGAIQGLSTFGYIWVHEFWGFLAVACVATAAERSILGIRLALVSSLAPEPDRIRSIALIRVLAHAGFAVGSGVGALVLNLDTRAAYIGLVLVHGLASLVFALVVHRVPHVQSLRDINRKRKVLVLRDRPFMVMTVLSAVLALCWGVGGAAIPLWIANHTEAPMWIAGAIAAINAVGIITLQTRVSRSGATVPGAARLGVYCGLVLAACCGLFAATYHGSGWLVIVLLLLAGIVHVLGELLYVASGWGLSVGLTKDEAHGEYQGMYNTGTSAAQMLAPALMTMLIVDWGIGGWILLAGLFVVAGSPTVLVGRWALRDKREQPVRAGHQDESSFS</sequence>
<evidence type="ECO:0000256" key="3">
    <source>
        <dbReference type="ARBA" id="ARBA00022475"/>
    </source>
</evidence>
<proteinExistence type="predicted"/>
<evidence type="ECO:0000256" key="5">
    <source>
        <dbReference type="ARBA" id="ARBA00022989"/>
    </source>
</evidence>
<keyword evidence="3" id="KW-1003">Cell membrane</keyword>
<reference evidence="8 9" key="1">
    <citation type="submission" date="2020-08" db="EMBL/GenBank/DDBJ databases">
        <title>Sequencing the genomes of 1000 actinobacteria strains.</title>
        <authorList>
            <person name="Klenk H.-P."/>
        </authorList>
    </citation>
    <scope>NUCLEOTIDE SEQUENCE [LARGE SCALE GENOMIC DNA]</scope>
    <source>
        <strain evidence="8 9">DSM 45272</strain>
    </source>
</reference>
<keyword evidence="9" id="KW-1185">Reference proteome</keyword>
<dbReference type="SUPFAM" id="SSF103473">
    <property type="entry name" value="MFS general substrate transporter"/>
    <property type="match status" value="1"/>
</dbReference>
<comment type="caution">
    <text evidence="8">The sequence shown here is derived from an EMBL/GenBank/DDBJ whole genome shotgun (WGS) entry which is preliminary data.</text>
</comment>
<keyword evidence="2" id="KW-0813">Transport</keyword>
<feature type="transmembrane region" description="Helical" evidence="7">
    <location>
        <begin position="242"/>
        <end position="263"/>
    </location>
</feature>
<feature type="transmembrane region" description="Helical" evidence="7">
    <location>
        <begin position="48"/>
        <end position="70"/>
    </location>
</feature>
<dbReference type="Pfam" id="PF07690">
    <property type="entry name" value="MFS_1"/>
    <property type="match status" value="1"/>
</dbReference>